<keyword evidence="10" id="KW-0723">Serine/threonine-protein kinase</keyword>
<dbReference type="Pfam" id="PF20703">
    <property type="entry name" value="nSTAND1"/>
    <property type="match status" value="1"/>
</dbReference>
<dbReference type="InterPro" id="IPR015943">
    <property type="entry name" value="WD40/YVTN_repeat-like_dom_sf"/>
</dbReference>
<keyword evidence="4 10" id="KW-0418">Kinase</keyword>
<keyword evidence="11" id="KW-1185">Reference proteome</keyword>
<dbReference type="PANTHER" id="PTHR43671">
    <property type="entry name" value="SERINE/THREONINE-PROTEIN KINASE NEK"/>
    <property type="match status" value="1"/>
</dbReference>
<keyword evidence="3" id="KW-0547">Nucleotide-binding</keyword>
<dbReference type="InterPro" id="IPR049052">
    <property type="entry name" value="nSTAND1"/>
</dbReference>
<dbReference type="SUPFAM" id="SSF50998">
    <property type="entry name" value="Quinoprotein alcohol dehydrogenase-like"/>
    <property type="match status" value="1"/>
</dbReference>
<evidence type="ECO:0000313" key="10">
    <source>
        <dbReference type="EMBL" id="QKG24318.1"/>
    </source>
</evidence>
<dbReference type="InterPro" id="IPR011009">
    <property type="entry name" value="Kinase-like_dom_sf"/>
</dbReference>
<accession>A0A7D3VWC6</accession>
<evidence type="ECO:0000256" key="6">
    <source>
        <dbReference type="PROSITE-ProRule" id="PRU00221"/>
    </source>
</evidence>
<dbReference type="InterPro" id="IPR001680">
    <property type="entry name" value="WD40_rpt"/>
</dbReference>
<dbReference type="SUPFAM" id="SSF50978">
    <property type="entry name" value="WD40 repeat-like"/>
    <property type="match status" value="1"/>
</dbReference>
<dbReference type="Proteomes" id="UP000501240">
    <property type="component" value="Chromosome"/>
</dbReference>
<evidence type="ECO:0000313" key="11">
    <source>
        <dbReference type="Proteomes" id="UP000501240"/>
    </source>
</evidence>
<evidence type="ECO:0000256" key="1">
    <source>
        <dbReference type="ARBA" id="ARBA00012513"/>
    </source>
</evidence>
<dbReference type="Pfam" id="PF00069">
    <property type="entry name" value="Pkinase"/>
    <property type="match status" value="1"/>
</dbReference>
<evidence type="ECO:0000256" key="5">
    <source>
        <dbReference type="ARBA" id="ARBA00022840"/>
    </source>
</evidence>
<dbReference type="GO" id="GO:0005524">
    <property type="term" value="F:ATP binding"/>
    <property type="evidence" value="ECO:0007669"/>
    <property type="project" value="UniProtKB-KW"/>
</dbReference>
<dbReference type="EC" id="2.7.11.1" evidence="1"/>
<dbReference type="SUPFAM" id="SSF56112">
    <property type="entry name" value="Protein kinase-like (PK-like)"/>
    <property type="match status" value="1"/>
</dbReference>
<dbReference type="EMBL" id="CP053892">
    <property type="protein sequence ID" value="QKG24318.1"/>
    <property type="molecule type" value="Genomic_DNA"/>
</dbReference>
<dbReference type="PROSITE" id="PS00108">
    <property type="entry name" value="PROTEIN_KINASE_ST"/>
    <property type="match status" value="1"/>
</dbReference>
<dbReference type="Pfam" id="PF00400">
    <property type="entry name" value="WD40"/>
    <property type="match status" value="1"/>
</dbReference>
<keyword evidence="8" id="KW-0812">Transmembrane</keyword>
<gene>
    <name evidence="10" type="ORF">ACTIVE_5961</name>
</gene>
<keyword evidence="6" id="KW-0853">WD repeat</keyword>
<dbReference type="PROSITE" id="PS50082">
    <property type="entry name" value="WD_REPEATS_2"/>
    <property type="match status" value="2"/>
</dbReference>
<feature type="repeat" description="WD" evidence="6">
    <location>
        <begin position="1076"/>
        <end position="1106"/>
    </location>
</feature>
<feature type="repeat" description="WD" evidence="6">
    <location>
        <begin position="885"/>
        <end position="916"/>
    </location>
</feature>
<feature type="region of interest" description="Disordered" evidence="7">
    <location>
        <begin position="971"/>
        <end position="990"/>
    </location>
</feature>
<evidence type="ECO:0000256" key="8">
    <source>
        <dbReference type="SAM" id="Phobius"/>
    </source>
</evidence>
<evidence type="ECO:0000256" key="3">
    <source>
        <dbReference type="ARBA" id="ARBA00022741"/>
    </source>
</evidence>
<feature type="transmembrane region" description="Helical" evidence="8">
    <location>
        <begin position="439"/>
        <end position="461"/>
    </location>
</feature>
<dbReference type="Gene3D" id="2.130.10.10">
    <property type="entry name" value="YVTN repeat-like/Quinoprotein amine dehydrogenase"/>
    <property type="match status" value="3"/>
</dbReference>
<dbReference type="SMART" id="SM00320">
    <property type="entry name" value="WD40"/>
    <property type="match status" value="3"/>
</dbReference>
<dbReference type="PROSITE" id="PS50011">
    <property type="entry name" value="PROTEIN_KINASE_DOM"/>
    <property type="match status" value="1"/>
</dbReference>
<proteinExistence type="predicted"/>
<evidence type="ECO:0000256" key="7">
    <source>
        <dbReference type="SAM" id="MobiDB-lite"/>
    </source>
</evidence>
<evidence type="ECO:0000256" key="4">
    <source>
        <dbReference type="ARBA" id="ARBA00022777"/>
    </source>
</evidence>
<dbReference type="InterPro" id="IPR050660">
    <property type="entry name" value="NEK_Ser/Thr_kinase"/>
</dbReference>
<feature type="compositionally biased region" description="Polar residues" evidence="7">
    <location>
        <begin position="977"/>
        <end position="988"/>
    </location>
</feature>
<dbReference type="SMART" id="SM00220">
    <property type="entry name" value="S_TKc"/>
    <property type="match status" value="1"/>
</dbReference>
<organism evidence="10 11">
    <name type="scientific">Actinomadura verrucosospora</name>
    <dbReference type="NCBI Taxonomy" id="46165"/>
    <lineage>
        <taxon>Bacteria</taxon>
        <taxon>Bacillati</taxon>
        <taxon>Actinomycetota</taxon>
        <taxon>Actinomycetes</taxon>
        <taxon>Streptosporangiales</taxon>
        <taxon>Thermomonosporaceae</taxon>
        <taxon>Actinomadura</taxon>
    </lineage>
</organism>
<dbReference type="CDD" id="cd14014">
    <property type="entry name" value="STKc_PknB_like"/>
    <property type="match status" value="1"/>
</dbReference>
<keyword evidence="5" id="KW-0067">ATP-binding</keyword>
<evidence type="ECO:0000259" key="9">
    <source>
        <dbReference type="PROSITE" id="PS50011"/>
    </source>
</evidence>
<dbReference type="Gene3D" id="1.10.510.10">
    <property type="entry name" value="Transferase(Phosphotransferase) domain 1"/>
    <property type="match status" value="1"/>
</dbReference>
<name>A0A7D3VWC6_ACTVE</name>
<dbReference type="InterPro" id="IPR036322">
    <property type="entry name" value="WD40_repeat_dom_sf"/>
</dbReference>
<reference evidence="10 11" key="1">
    <citation type="submission" date="2020-05" db="EMBL/GenBank/DDBJ databases">
        <title>Actinomadura verrucosospora NRRL-B18236 (PFL_A860) Genome sequencing and assembly.</title>
        <authorList>
            <person name="Samborskyy M."/>
        </authorList>
    </citation>
    <scope>NUCLEOTIDE SEQUENCE [LARGE SCALE GENOMIC DNA]</scope>
    <source>
        <strain evidence="10 11">NRRL:B18236</strain>
    </source>
</reference>
<evidence type="ECO:0000256" key="2">
    <source>
        <dbReference type="ARBA" id="ARBA00022679"/>
    </source>
</evidence>
<dbReference type="InterPro" id="IPR000719">
    <property type="entry name" value="Prot_kinase_dom"/>
</dbReference>
<dbReference type="AlphaFoldDB" id="A0A7D3VWC6"/>
<protein>
    <recommendedName>
        <fullName evidence="1">non-specific serine/threonine protein kinase</fullName>
        <ecNumber evidence="1">2.7.11.1</ecNumber>
    </recommendedName>
</protein>
<feature type="domain" description="Protein kinase" evidence="9">
    <location>
        <begin position="1"/>
        <end position="242"/>
    </location>
</feature>
<dbReference type="InterPro" id="IPR008271">
    <property type="entry name" value="Ser/Thr_kinase_AS"/>
</dbReference>
<dbReference type="GO" id="GO:0004674">
    <property type="term" value="F:protein serine/threonine kinase activity"/>
    <property type="evidence" value="ECO:0007669"/>
    <property type="project" value="UniProtKB-KW"/>
</dbReference>
<sequence length="1181" mass="125167">MGAGGQGVVYEGYDAEGRRVAVKALHAETVSEAVRDGLRKEVATLQRVASFCTAKIIAADLDHVPPYVVSEYVPGPDLAGWVGERGAYGADELHRLAIGIATALASIHRAGIIHRDLKPANVLLGPDGPRVIDFGIAKTDEMSRSATGALKGTPRWMAPELFQGKRATPAVDVWAWAAVVLYAAAGKAPFDGETMASLHHQILNVRPKTDVLAEPLRGLVDAALSQDPEARPSAQQLLDGLLSGVSGDALEAGTRAAAQGERPSVTLRPPLGDVAEQVYGALGGEAQQVVPRVLLRMVAAPADAQGALRPVPVGDLVDGVSGERALQEALDAFCGAGLLRRDGATISIATPALLRAWPRLAEWVRAESDGLAAHQALAGAARLWNANGRKQADLHQGSALDGAMAWASVGRRQLTVNLVERAFLDASVRQTRDRARTRAAVTVTLAVLLVVALGAGAAVAVQSRSLRATNATVARQRDSAVGRQLATRAVQLRRTDPALARRLAVAASALGGDTFETRDALLTLTEQWEQGMYRPAGAGTDWTTLSPDKAGPYTWFKGNTVILGNADTRKALTLRVPGAPVVGTGLTLDGGRLLVLQGDGTLSLADTRTGVRTPLPYKHAMGDGLWFSPSGARLVTTHHGTVKIIDTSTGQVRFTAKESFSISGPIFSPDERSLVGVAKDGGHWRLVARDLATFKRIKVPEQVRNLAETAKIGFSPDGRFFAATEVAGTNNEITVVNARTGELRTRLKRPKGADTLDNDFAFSPDGAFIASGMALWSTEPGTSEPPYLFYKPDDMCSGTRFSADGRSLRCVDTEGRVVAIDVSVFVRPVPVARPYGDSAISGDGTTLATADPAPANAVQIWDTAKAARRTTLPITYSTGYEGDRMALSRDGRLLALTRKDRTVEVWDVRSRTRRTTIDLGPPPMPSSRPMPSFSPDGKAIATLTLGGTATPANQDQPRRSVLRFWDASTGRPLGQAQAAQRTGTSDGSPNMKIVWSADGKSVVSANDLGVVAFPSGKVLAPPNPLATTAQAADRQGTLVTVQDRSDRRSMSFWNVRTLKQIGTPVATPDGRTPIAALSPDGRLLATADKQGKIDLWDVQGQRRVGLPLTGHTSSSVDATLESLAFSPDGTRLYSVSGDDGKLVTHTVAPKLLKAGLCARVGALSRSEWKQYVPDIPYEKTC</sequence>
<dbReference type="InterPro" id="IPR011047">
    <property type="entry name" value="Quinoprotein_ADH-like_sf"/>
</dbReference>
<dbReference type="PANTHER" id="PTHR43671:SF13">
    <property type="entry name" value="SERINE_THREONINE-PROTEIN KINASE NEK2"/>
    <property type="match status" value="1"/>
</dbReference>
<keyword evidence="8" id="KW-1133">Transmembrane helix</keyword>
<keyword evidence="2" id="KW-0808">Transferase</keyword>
<keyword evidence="8" id="KW-0472">Membrane</keyword>